<sequence length="91" mass="9501">MSAAPTSRDARTATLALLATRAEGATICPSEVARTLAAAAGTEDWRAAMPIVHTAVDGLVTDGLIRLSWKGDAKPTRKGPYRIARPASGDR</sequence>
<organism evidence="1 2">
    <name type="scientific">Sphingomonas donggukensis</name>
    <dbReference type="NCBI Taxonomy" id="2949093"/>
    <lineage>
        <taxon>Bacteria</taxon>
        <taxon>Pseudomonadati</taxon>
        <taxon>Pseudomonadota</taxon>
        <taxon>Alphaproteobacteria</taxon>
        <taxon>Sphingomonadales</taxon>
        <taxon>Sphingomonadaceae</taxon>
        <taxon>Sphingomonas</taxon>
    </lineage>
</organism>
<proteinExistence type="predicted"/>
<protein>
    <submittedName>
        <fullName evidence="1">DUF3253 domain-containing protein</fullName>
    </submittedName>
</protein>
<name>A0ABY4TZH6_9SPHN</name>
<dbReference type="EMBL" id="CP098401">
    <property type="protein sequence ID" value="URW77056.1"/>
    <property type="molecule type" value="Genomic_DNA"/>
</dbReference>
<evidence type="ECO:0000313" key="1">
    <source>
        <dbReference type="EMBL" id="URW77056.1"/>
    </source>
</evidence>
<dbReference type="RefSeq" id="WP_250754954.1">
    <property type="nucleotide sequence ID" value="NZ_CP098401.1"/>
</dbReference>
<dbReference type="Pfam" id="PF11625">
    <property type="entry name" value="DUF3253"/>
    <property type="match status" value="1"/>
</dbReference>
<reference evidence="1" key="1">
    <citation type="submission" date="2022-05" db="EMBL/GenBank/DDBJ databases">
        <title>Sphingomonas sp. strain RMG20 Genome sequencing and assembly.</title>
        <authorList>
            <person name="Kim I."/>
        </authorList>
    </citation>
    <scope>NUCLEOTIDE SEQUENCE</scope>
    <source>
        <strain evidence="1">RMG20</strain>
    </source>
</reference>
<dbReference type="Proteomes" id="UP001055580">
    <property type="component" value="Chromosome"/>
</dbReference>
<dbReference type="SUPFAM" id="SSF46785">
    <property type="entry name" value="Winged helix' DNA-binding domain"/>
    <property type="match status" value="1"/>
</dbReference>
<dbReference type="InterPro" id="IPR021660">
    <property type="entry name" value="DUF3253"/>
</dbReference>
<evidence type="ECO:0000313" key="2">
    <source>
        <dbReference type="Proteomes" id="UP001055580"/>
    </source>
</evidence>
<accession>A0ABY4TZH6</accession>
<dbReference type="InterPro" id="IPR036388">
    <property type="entry name" value="WH-like_DNA-bd_sf"/>
</dbReference>
<gene>
    <name evidence="1" type="ORF">M9980_13015</name>
</gene>
<keyword evidence="2" id="KW-1185">Reference proteome</keyword>
<dbReference type="Gene3D" id="1.10.10.10">
    <property type="entry name" value="Winged helix-like DNA-binding domain superfamily/Winged helix DNA-binding domain"/>
    <property type="match status" value="1"/>
</dbReference>
<dbReference type="InterPro" id="IPR036390">
    <property type="entry name" value="WH_DNA-bd_sf"/>
</dbReference>